<dbReference type="InterPro" id="IPR018957">
    <property type="entry name" value="Znf_C3HC4_RING-type"/>
</dbReference>
<evidence type="ECO:0000256" key="8">
    <source>
        <dbReference type="PROSITE-ProRule" id="PRU00504"/>
    </source>
</evidence>
<dbReference type="Pfam" id="PF00097">
    <property type="entry name" value="zf-C3HC4"/>
    <property type="match status" value="1"/>
</dbReference>
<keyword evidence="11" id="KW-1185">Reference proteome</keyword>
<evidence type="ECO:0000259" key="9">
    <source>
        <dbReference type="PROSITE" id="PS50089"/>
    </source>
</evidence>
<dbReference type="KEGG" id="aten:116299434"/>
<dbReference type="Gene3D" id="3.30.40.10">
    <property type="entry name" value="Zinc/RING finger domain, C3HC4 (zinc finger)"/>
    <property type="match status" value="1"/>
</dbReference>
<evidence type="ECO:0000256" key="5">
    <source>
        <dbReference type="ARBA" id="ARBA00022833"/>
    </source>
</evidence>
<dbReference type="Proteomes" id="UP000515163">
    <property type="component" value="Unplaced"/>
</dbReference>
<evidence type="ECO:0000256" key="7">
    <source>
        <dbReference type="PROSITE-ProRule" id="PRU00087"/>
    </source>
</evidence>
<dbReference type="FunFam" id="2.120.10.30:FF:000013">
    <property type="entry name" value="E3 ubiquitin-protein ligase TRIM71"/>
    <property type="match status" value="1"/>
</dbReference>
<feature type="domain" description="RING-type" evidence="9">
    <location>
        <begin position="16"/>
        <end position="59"/>
    </location>
</feature>
<feature type="repeat" description="Filamin" evidence="7">
    <location>
        <begin position="359"/>
        <end position="462"/>
    </location>
</feature>
<dbReference type="AlphaFoldDB" id="A0A6P8I5U9"/>
<dbReference type="InterPro" id="IPR013083">
    <property type="entry name" value="Znf_RING/FYVE/PHD"/>
</dbReference>
<organism evidence="11 12">
    <name type="scientific">Actinia tenebrosa</name>
    <name type="common">Australian red waratah sea anemone</name>
    <dbReference type="NCBI Taxonomy" id="6105"/>
    <lineage>
        <taxon>Eukaryota</taxon>
        <taxon>Metazoa</taxon>
        <taxon>Cnidaria</taxon>
        <taxon>Anthozoa</taxon>
        <taxon>Hexacorallia</taxon>
        <taxon>Actiniaria</taxon>
        <taxon>Actiniidae</taxon>
        <taxon>Actinia</taxon>
    </lineage>
</organism>
<gene>
    <name evidence="12" type="primary">LOC116299434</name>
</gene>
<dbReference type="InParanoid" id="A0A6P8I5U9"/>
<evidence type="ECO:0000256" key="2">
    <source>
        <dbReference type="ARBA" id="ARBA00022723"/>
    </source>
</evidence>
<dbReference type="InterPro" id="IPR047153">
    <property type="entry name" value="TRIM45/56/19-like"/>
</dbReference>
<dbReference type="Pfam" id="PF00630">
    <property type="entry name" value="Filamin"/>
    <property type="match status" value="1"/>
</dbReference>
<feature type="domain" description="B box-type" evidence="10">
    <location>
        <begin position="92"/>
        <end position="139"/>
    </location>
</feature>
<dbReference type="InterPro" id="IPR001298">
    <property type="entry name" value="Filamin/ABP280_rpt"/>
</dbReference>
<dbReference type="OrthoDB" id="6018112at2759"/>
<evidence type="ECO:0000256" key="3">
    <source>
        <dbReference type="ARBA" id="ARBA00022737"/>
    </source>
</evidence>
<comment type="similarity">
    <text evidence="1">Belongs to the TRIM/RBCC family.</text>
</comment>
<evidence type="ECO:0000256" key="4">
    <source>
        <dbReference type="ARBA" id="ARBA00022771"/>
    </source>
</evidence>
<evidence type="ECO:0000256" key="1">
    <source>
        <dbReference type="ARBA" id="ARBA00008518"/>
    </source>
</evidence>
<evidence type="ECO:0000313" key="11">
    <source>
        <dbReference type="Proteomes" id="UP000515163"/>
    </source>
</evidence>
<name>A0A6P8I5U9_ACTTE</name>
<dbReference type="CDD" id="cd14954">
    <property type="entry name" value="NHL_TRIM71_like"/>
    <property type="match status" value="1"/>
</dbReference>
<feature type="repeat" description="NHL" evidence="8">
    <location>
        <begin position="477"/>
        <end position="518"/>
    </location>
</feature>
<dbReference type="PROSITE" id="PS51125">
    <property type="entry name" value="NHL"/>
    <property type="match status" value="6"/>
</dbReference>
<feature type="repeat" description="NHL" evidence="8">
    <location>
        <begin position="666"/>
        <end position="706"/>
    </location>
</feature>
<keyword evidence="3" id="KW-0677">Repeat</keyword>
<dbReference type="PANTHER" id="PTHR25462:SF303">
    <property type="entry name" value="E3 UBIQUITIN-PROTEIN LIGASE TRIM71"/>
    <property type="match status" value="1"/>
</dbReference>
<dbReference type="FunCoup" id="A0A6P8I5U9">
    <property type="interactions" value="789"/>
</dbReference>
<dbReference type="Gene3D" id="2.120.10.30">
    <property type="entry name" value="TolB, C-terminal domain"/>
    <property type="match status" value="3"/>
</dbReference>
<feature type="repeat" description="NHL" evidence="8">
    <location>
        <begin position="712"/>
        <end position="750"/>
    </location>
</feature>
<dbReference type="SMART" id="SM00557">
    <property type="entry name" value="IG_FLMN"/>
    <property type="match status" value="1"/>
</dbReference>
<keyword evidence="4 6" id="KW-0863">Zinc-finger</keyword>
<evidence type="ECO:0000259" key="10">
    <source>
        <dbReference type="PROSITE" id="PS50119"/>
    </source>
</evidence>
<keyword evidence="2" id="KW-0479">Metal-binding</keyword>
<dbReference type="Gene3D" id="3.30.160.60">
    <property type="entry name" value="Classic Zinc Finger"/>
    <property type="match status" value="1"/>
</dbReference>
<dbReference type="PROSITE" id="PS50089">
    <property type="entry name" value="ZF_RING_2"/>
    <property type="match status" value="1"/>
</dbReference>
<dbReference type="SMART" id="SM00336">
    <property type="entry name" value="BBOX"/>
    <property type="match status" value="2"/>
</dbReference>
<dbReference type="Pfam" id="PF00643">
    <property type="entry name" value="zf-B_box"/>
    <property type="match status" value="1"/>
</dbReference>
<dbReference type="Pfam" id="PF01436">
    <property type="entry name" value="NHL"/>
    <property type="match status" value="3"/>
</dbReference>
<dbReference type="PROSITE" id="PS00518">
    <property type="entry name" value="ZF_RING_1"/>
    <property type="match status" value="1"/>
</dbReference>
<dbReference type="InterPro" id="IPR000315">
    <property type="entry name" value="Znf_B-box"/>
</dbReference>
<dbReference type="PROSITE" id="PS50194">
    <property type="entry name" value="FILAMIN_REPEAT"/>
    <property type="match status" value="1"/>
</dbReference>
<proteinExistence type="inferred from homology"/>
<dbReference type="GO" id="GO:0008270">
    <property type="term" value="F:zinc ion binding"/>
    <property type="evidence" value="ECO:0007669"/>
    <property type="project" value="UniProtKB-KW"/>
</dbReference>
<dbReference type="InterPro" id="IPR014756">
    <property type="entry name" value="Ig_E-set"/>
</dbReference>
<dbReference type="SUPFAM" id="SSF57850">
    <property type="entry name" value="RING/U-box"/>
    <property type="match status" value="1"/>
</dbReference>
<evidence type="ECO:0000256" key="6">
    <source>
        <dbReference type="PROSITE-ProRule" id="PRU00024"/>
    </source>
</evidence>
<dbReference type="InterPro" id="IPR017868">
    <property type="entry name" value="Filamin/ABP280_repeat-like"/>
</dbReference>
<dbReference type="SMART" id="SM00184">
    <property type="entry name" value="RING"/>
    <property type="match status" value="1"/>
</dbReference>
<dbReference type="Pfam" id="PF17170">
    <property type="entry name" value="DUF5128"/>
    <property type="match status" value="1"/>
</dbReference>
<feature type="repeat" description="NHL" evidence="8">
    <location>
        <begin position="522"/>
        <end position="565"/>
    </location>
</feature>
<feature type="domain" description="B box-type" evidence="10">
    <location>
        <begin position="150"/>
        <end position="191"/>
    </location>
</feature>
<reference evidence="12" key="1">
    <citation type="submission" date="2025-08" db="UniProtKB">
        <authorList>
            <consortium name="RefSeq"/>
        </authorList>
    </citation>
    <scope>IDENTIFICATION</scope>
    <source>
        <tissue evidence="12">Tentacle</tissue>
    </source>
</reference>
<evidence type="ECO:0000313" key="12">
    <source>
        <dbReference type="RefSeq" id="XP_031563954.1"/>
    </source>
</evidence>
<dbReference type="PANTHER" id="PTHR25462">
    <property type="entry name" value="BONUS, ISOFORM C-RELATED"/>
    <property type="match status" value="1"/>
</dbReference>
<dbReference type="GeneID" id="116299434"/>
<keyword evidence="5" id="KW-0862">Zinc</keyword>
<dbReference type="RefSeq" id="XP_031563954.1">
    <property type="nucleotide sequence ID" value="XM_031708094.1"/>
</dbReference>
<dbReference type="SUPFAM" id="SSF101898">
    <property type="entry name" value="NHL repeat"/>
    <property type="match status" value="1"/>
</dbReference>
<dbReference type="InterPro" id="IPR001841">
    <property type="entry name" value="Znf_RING"/>
</dbReference>
<dbReference type="InterPro" id="IPR017907">
    <property type="entry name" value="Znf_RING_CS"/>
</dbReference>
<dbReference type="SUPFAM" id="SSF81296">
    <property type="entry name" value="E set domains"/>
    <property type="match status" value="1"/>
</dbReference>
<dbReference type="SUPFAM" id="SSF57845">
    <property type="entry name" value="B-box zinc-binding domain"/>
    <property type="match status" value="1"/>
</dbReference>
<dbReference type="PROSITE" id="PS50119">
    <property type="entry name" value="ZF_BBOX"/>
    <property type="match status" value="2"/>
</dbReference>
<dbReference type="InterPro" id="IPR011042">
    <property type="entry name" value="6-blade_b-propeller_TolB-like"/>
</dbReference>
<dbReference type="CDD" id="cd16579">
    <property type="entry name" value="RING-HC_PML_C-V"/>
    <property type="match status" value="1"/>
</dbReference>
<dbReference type="InterPro" id="IPR001258">
    <property type="entry name" value="NHL_repeat"/>
</dbReference>
<dbReference type="InterPro" id="IPR013783">
    <property type="entry name" value="Ig-like_fold"/>
</dbReference>
<accession>A0A6P8I5U9</accession>
<feature type="repeat" description="NHL" evidence="8">
    <location>
        <begin position="569"/>
        <end position="612"/>
    </location>
</feature>
<dbReference type="Gene3D" id="2.60.40.10">
    <property type="entry name" value="Immunoglobulins"/>
    <property type="match status" value="1"/>
</dbReference>
<protein>
    <submittedName>
        <fullName evidence="12">E3 ubiquitin-protein ligase TRIM71-like</fullName>
    </submittedName>
</protein>
<feature type="repeat" description="NHL" evidence="8">
    <location>
        <begin position="616"/>
        <end position="659"/>
    </location>
</feature>
<sequence length="750" mass="83742">MATVKDEGYSPQSLECRACQEVFKEPKILSCLHSFCLKCLESYDLIGAGTKSLVCPLCRKLTAIPDDGPKMLPDNFLLTNALDQLSVKSSKEYVLHCTNCEDNSEATSRCLDCAEFLCVTCVHAHRRIRVTKDHRILSMDTLQADRKTLHRPSFCTQHGDEFYMFYCTQCDCLICRECTILNHRGHKYTGLREALDERKLLIDELLQFCTGVKIPPVQEAVYEVKAMTAKLRGRADAVKHDICSAADECVKRILARKQQLIAQVDEMTLAKENVLRAQQDQLEMELFRYTSSRDFVENVLLHGNEVEIIQLRQLMTNRLEELNGIELDYKEPEENDVIDYILDHEAVQEVAMTMGHVTSSKTFASLCMATGLGIKTGKVGVESTFTIQTKDRFGNKSFEGDHCNPLHVVIQAPEEFFIGNHVTNNEDGTLSVRYTPVTRGKHVINITIRGRKIQGAPFTANVVEGIDYKNVGPVFLKFGSMGSKSGEFKQPSSVTTDSEDNIYVTDFVNCRVQKFDKFGKHVRDIGSKGSKDGQLMNPCGIAVDHTGMIIVSDWGNHRIQLFNSEGKYVTKFGSKGSEEGKFLHPSGIALNKNGSLAIIDKDNNRIQLIKLDGTHIKSFGSPGDSDGQLDCPSHIAVAHDDGYLVTDTGNNRIVKFDAEGNFEWNFGTKGSGNGRLDRPAGITVDPEGFILVTDFQNHRIQVFEADGTFFAKFGCEGDKEGQFKFPTGLAMTKDGHVVVADRHNHRIQVF</sequence>